<evidence type="ECO:0000313" key="2">
    <source>
        <dbReference type="Proteomes" id="UP000199706"/>
    </source>
</evidence>
<name>A0A1G8FKW2_9BURK</name>
<accession>A0A1G8FKW2</accession>
<organism evidence="1 2">
    <name type="scientific">Paraburkholderia phenazinium</name>
    <dbReference type="NCBI Taxonomy" id="60549"/>
    <lineage>
        <taxon>Bacteria</taxon>
        <taxon>Pseudomonadati</taxon>
        <taxon>Pseudomonadota</taxon>
        <taxon>Betaproteobacteria</taxon>
        <taxon>Burkholderiales</taxon>
        <taxon>Burkholderiaceae</taxon>
        <taxon>Paraburkholderia</taxon>
    </lineage>
</organism>
<evidence type="ECO:0000313" key="1">
    <source>
        <dbReference type="EMBL" id="SDH82790.1"/>
    </source>
</evidence>
<reference evidence="1 2" key="1">
    <citation type="submission" date="2016-10" db="EMBL/GenBank/DDBJ databases">
        <authorList>
            <person name="de Groot N.N."/>
        </authorList>
    </citation>
    <scope>NUCLEOTIDE SEQUENCE [LARGE SCALE GENOMIC DNA]</scope>
    <source>
        <strain evidence="1 2">LMG 2247</strain>
    </source>
</reference>
<sequence>MSFELLSNADLEAITGMKRYSAQAAWFKENFRVDPVRRLDGSIVLSKATFELMMARRMGVPQRPLEDLPEERPLLRSQLAKLRPVSPDRKPKKS</sequence>
<dbReference type="OrthoDB" id="9033638at2"/>
<proteinExistence type="predicted"/>
<dbReference type="EMBL" id="FNCJ01000013">
    <property type="protein sequence ID" value="SDH82790.1"/>
    <property type="molecule type" value="Genomic_DNA"/>
</dbReference>
<protein>
    <submittedName>
        <fullName evidence="1">Uncharacterized protein</fullName>
    </submittedName>
</protein>
<dbReference type="AlphaFoldDB" id="A0A1G8FKW2"/>
<dbReference type="RefSeq" id="WP_090688478.1">
    <property type="nucleotide sequence ID" value="NZ_CADERL010000013.1"/>
</dbReference>
<gene>
    <name evidence="1" type="ORF">SAMN05216466_113231</name>
</gene>
<dbReference type="Proteomes" id="UP000199706">
    <property type="component" value="Unassembled WGS sequence"/>
</dbReference>